<dbReference type="SUPFAM" id="SSF52833">
    <property type="entry name" value="Thioredoxin-like"/>
    <property type="match status" value="1"/>
</dbReference>
<comment type="caution">
    <text evidence="4">The sequence shown here is derived from an EMBL/GenBank/DDBJ whole genome shotgun (WGS) entry which is preliminary data.</text>
</comment>
<dbReference type="InterPro" id="IPR040079">
    <property type="entry name" value="Glutathione_S-Trfase"/>
</dbReference>
<evidence type="ECO:0000313" key="4">
    <source>
        <dbReference type="EMBL" id="MBK1781390.1"/>
    </source>
</evidence>
<dbReference type="Proteomes" id="UP000635316">
    <property type="component" value="Unassembled WGS sequence"/>
</dbReference>
<evidence type="ECO:0000259" key="2">
    <source>
        <dbReference type="PROSITE" id="PS50404"/>
    </source>
</evidence>
<dbReference type="Pfam" id="PF13410">
    <property type="entry name" value="GST_C_2"/>
    <property type="match status" value="1"/>
</dbReference>
<dbReference type="Gene3D" id="3.40.30.10">
    <property type="entry name" value="Glutaredoxin"/>
    <property type="match status" value="1"/>
</dbReference>
<dbReference type="RefSeq" id="WP_200236249.1">
    <property type="nucleotide sequence ID" value="NZ_JAENGP010000009.1"/>
</dbReference>
<name>A0ABS1EG52_9BURK</name>
<dbReference type="InterPro" id="IPR036249">
    <property type="entry name" value="Thioredoxin-like_sf"/>
</dbReference>
<dbReference type="SUPFAM" id="SSF47616">
    <property type="entry name" value="GST C-terminal domain-like"/>
    <property type="match status" value="1"/>
</dbReference>
<organism evidence="4 5">
    <name type="scientific">Advenella mandrilli</name>
    <dbReference type="NCBI Taxonomy" id="2800330"/>
    <lineage>
        <taxon>Bacteria</taxon>
        <taxon>Pseudomonadati</taxon>
        <taxon>Pseudomonadota</taxon>
        <taxon>Betaproteobacteria</taxon>
        <taxon>Burkholderiales</taxon>
        <taxon>Alcaligenaceae</taxon>
    </lineage>
</organism>
<reference evidence="4 5" key="1">
    <citation type="submission" date="2020-12" db="EMBL/GenBank/DDBJ databases">
        <authorList>
            <person name="Lu T."/>
            <person name="Wang Q."/>
            <person name="Han X."/>
        </authorList>
    </citation>
    <scope>NUCLEOTIDE SEQUENCE [LARGE SCALE GENOMIC DNA]</scope>
    <source>
        <strain evidence="4 5">WQ 585</strain>
    </source>
</reference>
<dbReference type="EMBL" id="JAENGP010000009">
    <property type="protein sequence ID" value="MBK1781390.1"/>
    <property type="molecule type" value="Genomic_DNA"/>
</dbReference>
<dbReference type="PANTHER" id="PTHR43969">
    <property type="entry name" value="GLUTATHIONE S TRANSFERASE D10, ISOFORM A-RELATED"/>
    <property type="match status" value="1"/>
</dbReference>
<dbReference type="InterPro" id="IPR036282">
    <property type="entry name" value="Glutathione-S-Trfase_C_sf"/>
</dbReference>
<dbReference type="PROSITE" id="PS50404">
    <property type="entry name" value="GST_NTER"/>
    <property type="match status" value="1"/>
</dbReference>
<dbReference type="InterPro" id="IPR004045">
    <property type="entry name" value="Glutathione_S-Trfase_N"/>
</dbReference>
<protein>
    <submittedName>
        <fullName evidence="4">Glutathione S-transferase family protein</fullName>
    </submittedName>
</protein>
<proteinExistence type="predicted"/>
<dbReference type="SFLD" id="SFLDS00019">
    <property type="entry name" value="Glutathione_Transferase_(cytos"/>
    <property type="match status" value="1"/>
</dbReference>
<dbReference type="PANTHER" id="PTHR43969:SF9">
    <property type="entry name" value="GLUTATHIONE S TRANSFERASE D10, ISOFORM A-RELATED"/>
    <property type="match status" value="1"/>
</dbReference>
<keyword evidence="5" id="KW-1185">Reference proteome</keyword>
<dbReference type="InterPro" id="IPR010987">
    <property type="entry name" value="Glutathione-S-Trfase_C-like"/>
</dbReference>
<dbReference type="Gene3D" id="1.20.1050.10">
    <property type="match status" value="1"/>
</dbReference>
<dbReference type="PROSITE" id="PS50405">
    <property type="entry name" value="GST_CTER"/>
    <property type="match status" value="1"/>
</dbReference>
<evidence type="ECO:0000256" key="1">
    <source>
        <dbReference type="ARBA" id="ARBA00011738"/>
    </source>
</evidence>
<dbReference type="CDD" id="cd03056">
    <property type="entry name" value="GST_N_4"/>
    <property type="match status" value="1"/>
</dbReference>
<accession>A0ABS1EG52</accession>
<dbReference type="SFLD" id="SFLDG00358">
    <property type="entry name" value="Main_(cytGST)"/>
    <property type="match status" value="1"/>
</dbReference>
<feature type="domain" description="GST N-terminal" evidence="2">
    <location>
        <begin position="1"/>
        <end position="82"/>
    </location>
</feature>
<feature type="domain" description="GST C-terminal" evidence="3">
    <location>
        <begin position="89"/>
        <end position="213"/>
    </location>
</feature>
<gene>
    <name evidence="4" type="ORF">JHL22_09175</name>
</gene>
<evidence type="ECO:0000259" key="3">
    <source>
        <dbReference type="PROSITE" id="PS50405"/>
    </source>
</evidence>
<comment type="subunit">
    <text evidence="1">Homodimer.</text>
</comment>
<sequence length="213" mass="24155">MLSLYDCEFSENCYKVRLFLSILGQEHQLIPVELFPGREHQQAHFRAINPLAKVPVLEDNGLILRDSQAILVYLACKYAPKGKWYPLEEASRIARVQMWLSFANDLNETISSVRRQVQVFGKDENVAPKCKAARELLAVMEEHMWFAEKAGHFWLCAGDHPTVADLACFPHVMLSDEAGISLIDYPALRRWTDRVKGINGFTAMPGIFSLTSS</sequence>
<evidence type="ECO:0000313" key="5">
    <source>
        <dbReference type="Proteomes" id="UP000635316"/>
    </source>
</evidence>
<dbReference type="Pfam" id="PF13417">
    <property type="entry name" value="GST_N_3"/>
    <property type="match status" value="1"/>
</dbReference>